<protein>
    <submittedName>
        <fullName evidence="2">F-box domain containing protein</fullName>
    </submittedName>
</protein>
<dbReference type="InterPro" id="IPR001810">
    <property type="entry name" value="F-box_dom"/>
</dbReference>
<reference evidence="3" key="1">
    <citation type="submission" date="2016-06" db="EMBL/GenBank/DDBJ databases">
        <title>Parallel loss of symbiosis genes in relatives of nitrogen-fixing non-legume Parasponia.</title>
        <authorList>
            <person name="Van Velzen R."/>
            <person name="Holmer R."/>
            <person name="Bu F."/>
            <person name="Rutten L."/>
            <person name="Van Zeijl A."/>
            <person name="Liu W."/>
            <person name="Santuari L."/>
            <person name="Cao Q."/>
            <person name="Sharma T."/>
            <person name="Shen D."/>
            <person name="Roswanjaya Y."/>
            <person name="Wardhani T."/>
            <person name="Kalhor M.S."/>
            <person name="Jansen J."/>
            <person name="Van den Hoogen J."/>
            <person name="Gungor B."/>
            <person name="Hartog M."/>
            <person name="Hontelez J."/>
            <person name="Verver J."/>
            <person name="Yang W.-C."/>
            <person name="Schijlen E."/>
            <person name="Repin R."/>
            <person name="Schilthuizen M."/>
            <person name="Schranz E."/>
            <person name="Heidstra R."/>
            <person name="Miyata K."/>
            <person name="Fedorova E."/>
            <person name="Kohlen W."/>
            <person name="Bisseling T."/>
            <person name="Smit S."/>
            <person name="Geurts R."/>
        </authorList>
    </citation>
    <scope>NUCLEOTIDE SEQUENCE [LARGE SCALE GENOMIC DNA]</scope>
    <source>
        <strain evidence="3">cv. RG33-2</strain>
    </source>
</reference>
<dbReference type="Gene3D" id="1.20.1280.50">
    <property type="match status" value="1"/>
</dbReference>
<sequence length="86" mass="9951">MEMGTVTKTKISSSNMLMFHQIFTDDDLLVEIFIRLPDLQSVVRCGAACKRWNSIINSNHYRHQELLREVESKSSSFFPFTISNPI</sequence>
<dbReference type="OrthoDB" id="1675825at2759"/>
<comment type="caution">
    <text evidence="2">The sequence shown here is derived from an EMBL/GenBank/DDBJ whole genome shotgun (WGS) entry which is preliminary data.</text>
</comment>
<dbReference type="Proteomes" id="UP000237000">
    <property type="component" value="Unassembled WGS sequence"/>
</dbReference>
<dbReference type="SUPFAM" id="SSF81383">
    <property type="entry name" value="F-box domain"/>
    <property type="match status" value="1"/>
</dbReference>
<gene>
    <name evidence="2" type="ORF">TorRG33x02_061220</name>
</gene>
<dbReference type="EMBL" id="JXTC01000027">
    <property type="protein sequence ID" value="PON98048.1"/>
    <property type="molecule type" value="Genomic_DNA"/>
</dbReference>
<dbReference type="Pfam" id="PF12937">
    <property type="entry name" value="F-box-like"/>
    <property type="match status" value="1"/>
</dbReference>
<feature type="domain" description="F-box" evidence="1">
    <location>
        <begin position="26"/>
        <end position="62"/>
    </location>
</feature>
<evidence type="ECO:0000259" key="1">
    <source>
        <dbReference type="Pfam" id="PF12937"/>
    </source>
</evidence>
<evidence type="ECO:0000313" key="2">
    <source>
        <dbReference type="EMBL" id="PON98048.1"/>
    </source>
</evidence>
<proteinExistence type="predicted"/>
<evidence type="ECO:0000313" key="3">
    <source>
        <dbReference type="Proteomes" id="UP000237000"/>
    </source>
</evidence>
<dbReference type="InParanoid" id="A0A2P5FJS1"/>
<dbReference type="AlphaFoldDB" id="A0A2P5FJS1"/>
<dbReference type="InterPro" id="IPR036047">
    <property type="entry name" value="F-box-like_dom_sf"/>
</dbReference>
<organism evidence="2 3">
    <name type="scientific">Trema orientale</name>
    <name type="common">Charcoal tree</name>
    <name type="synonym">Celtis orientalis</name>
    <dbReference type="NCBI Taxonomy" id="63057"/>
    <lineage>
        <taxon>Eukaryota</taxon>
        <taxon>Viridiplantae</taxon>
        <taxon>Streptophyta</taxon>
        <taxon>Embryophyta</taxon>
        <taxon>Tracheophyta</taxon>
        <taxon>Spermatophyta</taxon>
        <taxon>Magnoliopsida</taxon>
        <taxon>eudicotyledons</taxon>
        <taxon>Gunneridae</taxon>
        <taxon>Pentapetalae</taxon>
        <taxon>rosids</taxon>
        <taxon>fabids</taxon>
        <taxon>Rosales</taxon>
        <taxon>Cannabaceae</taxon>
        <taxon>Trema</taxon>
    </lineage>
</organism>
<accession>A0A2P5FJS1</accession>
<keyword evidence="3" id="KW-1185">Reference proteome</keyword>
<name>A0A2P5FJS1_TREOI</name>